<feature type="compositionally biased region" description="Basic and acidic residues" evidence="1">
    <location>
        <begin position="735"/>
        <end position="757"/>
    </location>
</feature>
<reference evidence="5" key="1">
    <citation type="journal article" date="2020" name="Fungal Divers.">
        <title>Resolving the Mortierellaceae phylogeny through synthesis of multi-gene phylogenetics and phylogenomics.</title>
        <authorList>
            <person name="Vandepol N."/>
            <person name="Liber J."/>
            <person name="Desiro A."/>
            <person name="Na H."/>
            <person name="Kennedy M."/>
            <person name="Barry K."/>
            <person name="Grigoriev I.V."/>
            <person name="Miller A.N."/>
            <person name="O'Donnell K."/>
            <person name="Stajich J.E."/>
            <person name="Bonito G."/>
        </authorList>
    </citation>
    <scope>NUCLEOTIDE SEQUENCE</scope>
    <source>
        <strain evidence="5">CK1249</strain>
    </source>
</reference>
<dbReference type="InterPro" id="IPR005151">
    <property type="entry name" value="Tail-specific_protease"/>
</dbReference>
<feature type="compositionally biased region" description="Low complexity" evidence="1">
    <location>
        <begin position="205"/>
        <end position="218"/>
    </location>
</feature>
<keyword evidence="2" id="KW-0732">Signal</keyword>
<dbReference type="InterPro" id="IPR052766">
    <property type="entry name" value="S41A_metabolite_peptidase"/>
</dbReference>
<dbReference type="Gene3D" id="3.90.226.10">
    <property type="entry name" value="2-enoyl-CoA Hydratase, Chain A, domain 1"/>
    <property type="match status" value="1"/>
</dbReference>
<feature type="region of interest" description="Disordered" evidence="1">
    <location>
        <begin position="411"/>
        <end position="437"/>
    </location>
</feature>
<evidence type="ECO:0000259" key="3">
    <source>
        <dbReference type="Pfam" id="PF03572"/>
    </source>
</evidence>
<dbReference type="PANTHER" id="PTHR37049">
    <property type="entry name" value="PEPTIDASE S41 FAMILY PROTEIN"/>
    <property type="match status" value="1"/>
</dbReference>
<gene>
    <name evidence="5" type="ORF">BGZ70_001858</name>
</gene>
<feature type="region of interest" description="Disordered" evidence="1">
    <location>
        <begin position="639"/>
        <end position="660"/>
    </location>
</feature>
<feature type="domain" description="CPAF-like PDZ" evidence="4">
    <location>
        <begin position="258"/>
        <end position="364"/>
    </location>
</feature>
<feature type="region of interest" description="Disordered" evidence="1">
    <location>
        <begin position="152"/>
        <end position="224"/>
    </location>
</feature>
<accession>A0A9P6JBT9</accession>
<dbReference type="OrthoDB" id="2437318at2759"/>
<keyword evidence="6" id="KW-1185">Reference proteome</keyword>
<feature type="compositionally biased region" description="Basic and acidic residues" evidence="1">
    <location>
        <begin position="411"/>
        <end position="423"/>
    </location>
</feature>
<evidence type="ECO:0000313" key="5">
    <source>
        <dbReference type="EMBL" id="KAF9966600.1"/>
    </source>
</evidence>
<dbReference type="GO" id="GO:0008236">
    <property type="term" value="F:serine-type peptidase activity"/>
    <property type="evidence" value="ECO:0007669"/>
    <property type="project" value="InterPro"/>
</dbReference>
<comment type="caution">
    <text evidence="5">The sequence shown here is derived from an EMBL/GenBank/DDBJ whole genome shotgun (WGS) entry which is preliminary data.</text>
</comment>
<dbReference type="Pfam" id="PF23658">
    <property type="entry name" value="PDZ_CPAF_rel"/>
    <property type="match status" value="1"/>
</dbReference>
<dbReference type="InterPro" id="IPR029045">
    <property type="entry name" value="ClpP/crotonase-like_dom_sf"/>
</dbReference>
<name>A0A9P6JBT9_MORAP</name>
<evidence type="ECO:0000313" key="6">
    <source>
        <dbReference type="Proteomes" id="UP000738359"/>
    </source>
</evidence>
<feature type="domain" description="Tail specific protease" evidence="3">
    <location>
        <begin position="494"/>
        <end position="568"/>
    </location>
</feature>
<dbReference type="Pfam" id="PF03572">
    <property type="entry name" value="Peptidase_S41"/>
    <property type="match status" value="1"/>
</dbReference>
<evidence type="ECO:0000256" key="1">
    <source>
        <dbReference type="SAM" id="MobiDB-lite"/>
    </source>
</evidence>
<dbReference type="InterPro" id="IPR056186">
    <property type="entry name" value="PDZ_CPAF-rel"/>
</dbReference>
<dbReference type="PANTHER" id="PTHR37049:SF4">
    <property type="entry name" value="RHODANESE DOMAIN-CONTAINING PROTEIN"/>
    <property type="match status" value="1"/>
</dbReference>
<evidence type="ECO:0008006" key="7">
    <source>
        <dbReference type="Google" id="ProtNLM"/>
    </source>
</evidence>
<feature type="signal peptide" evidence="2">
    <location>
        <begin position="1"/>
        <end position="25"/>
    </location>
</feature>
<evidence type="ECO:0000259" key="4">
    <source>
        <dbReference type="Pfam" id="PF23658"/>
    </source>
</evidence>
<organism evidence="5 6">
    <name type="scientific">Mortierella alpina</name>
    <name type="common">Oleaginous fungus</name>
    <name type="synonym">Mortierella renispora</name>
    <dbReference type="NCBI Taxonomy" id="64518"/>
    <lineage>
        <taxon>Eukaryota</taxon>
        <taxon>Fungi</taxon>
        <taxon>Fungi incertae sedis</taxon>
        <taxon>Mucoromycota</taxon>
        <taxon>Mortierellomycotina</taxon>
        <taxon>Mortierellomycetes</taxon>
        <taxon>Mortierellales</taxon>
        <taxon>Mortierellaceae</taxon>
        <taxon>Mortierella</taxon>
    </lineage>
</organism>
<feature type="compositionally biased region" description="Acidic residues" evidence="1">
    <location>
        <begin position="152"/>
        <end position="180"/>
    </location>
</feature>
<feature type="compositionally biased region" description="Acidic residues" evidence="1">
    <location>
        <begin position="785"/>
        <end position="799"/>
    </location>
</feature>
<sequence>MHWSTWSKPFFGITGALALLQIAQANTAQGTETENDPAKDNSGENDMYKPVRHDILRRVDPCVATSKLIGGRIPYEVAKACLDTDFPFPRSNREETAKTIKTLISSFFVFDDLAARPPSGDNVKGFTFTPVNIVGEIDQLLEKSQRSLAVNDEVEALSIDDEEDDEDEDEAEDDEGDSDIENGNKALDSSTTQETESGSKQDKTSAAPTTPAMEMAASSPMTHREFHDGLSQILGKARDGHLSYDADCFRTFQFGLGFYMNHVVRDGKTVVKVHDVEPYFAETQNLYKDILNCDVVKIGGKDAADYIQEWADKHVTSTKDANARFNEALVKPIYYSVASSSYLYGSFAQQDKLPEEPSLAFEFQCPGYFLFWPVAPIKANLKWTATYQGRQQFTDTPSYYEANCIKPNFDNKEAGSEDLKDNTDEIPGQDASKKADEKLSEQSHFIPQQLPVVKFYDELGSGTEDVDWRPDAALVRELYRGPQGISALLLSDDKTGIITIPSVSPRNDQPQWEFIREWLDTLIQAINTLRPRAENLILDLTHNGGGLICVGSTMIKLFFPDRPRPVTNIKFSPLGNQMMRVGGFNVEYFMHSYGNSTESVLNDNFFSNPVTHPSRPNKIFTDYLTDQCEFGNSYELEVDPEMESKRKRASSSSPTTNGVYHPWDPENMAILTDGHCGSTCALISNMMHTKFGVKTAVIGGKSPASAEQMSYSTFPGLQVIDDRFIFDEVKRVQSLKREMRDTEGSKKGAPQKDEGKTQKSFAVGNNKEETEDKDGDNITEKDLNDEQTEEEEPRADEDGQPGYSEFDVPYPANFAHKSRLRLTWRQIYRTGDTRDQFVHSERDGTYKPAWDNLEQWNEYSFIPATKRLDYTDNNVHSIIRIWAETRDAIWGPSE</sequence>
<feature type="compositionally biased region" description="Basic and acidic residues" evidence="1">
    <location>
        <begin position="766"/>
        <end position="784"/>
    </location>
</feature>
<dbReference type="AlphaFoldDB" id="A0A9P6JBT9"/>
<feature type="compositionally biased region" description="Polar residues" evidence="1">
    <location>
        <begin position="187"/>
        <end position="196"/>
    </location>
</feature>
<proteinExistence type="predicted"/>
<dbReference type="Proteomes" id="UP000738359">
    <property type="component" value="Unassembled WGS sequence"/>
</dbReference>
<dbReference type="SUPFAM" id="SSF52096">
    <property type="entry name" value="ClpP/crotonase"/>
    <property type="match status" value="1"/>
</dbReference>
<evidence type="ECO:0000256" key="2">
    <source>
        <dbReference type="SAM" id="SignalP"/>
    </source>
</evidence>
<protein>
    <recommendedName>
        <fullName evidence="7">Tail specific protease domain-containing protein</fullName>
    </recommendedName>
</protein>
<feature type="chain" id="PRO_5040304454" description="Tail specific protease domain-containing protein" evidence="2">
    <location>
        <begin position="26"/>
        <end position="894"/>
    </location>
</feature>
<feature type="region of interest" description="Disordered" evidence="1">
    <location>
        <begin position="735"/>
        <end position="805"/>
    </location>
</feature>
<dbReference type="EMBL" id="JAAAHY010000143">
    <property type="protein sequence ID" value="KAF9966600.1"/>
    <property type="molecule type" value="Genomic_DNA"/>
</dbReference>
<dbReference type="GO" id="GO:0006508">
    <property type="term" value="P:proteolysis"/>
    <property type="evidence" value="ECO:0007669"/>
    <property type="project" value="InterPro"/>
</dbReference>